<dbReference type="GeneID" id="54301531"/>
<evidence type="ECO:0000256" key="7">
    <source>
        <dbReference type="ARBA" id="ARBA00022801"/>
    </source>
</evidence>
<dbReference type="PROSITE" id="PS51767">
    <property type="entry name" value="PEPTIDASE_A1"/>
    <property type="match status" value="1"/>
</dbReference>
<name>A0A6A6BI73_9PEZI</name>
<dbReference type="InterPro" id="IPR001969">
    <property type="entry name" value="Aspartic_peptidase_AS"/>
</dbReference>
<dbReference type="Gene3D" id="2.40.70.10">
    <property type="entry name" value="Acid Proteases"/>
    <property type="match status" value="2"/>
</dbReference>
<dbReference type="PROSITE" id="PS00141">
    <property type="entry name" value="ASP_PROTEASE"/>
    <property type="match status" value="1"/>
</dbReference>
<dbReference type="Proteomes" id="UP000799438">
    <property type="component" value="Unassembled WGS sequence"/>
</dbReference>
<feature type="active site" evidence="11">
    <location>
        <position position="114"/>
    </location>
</feature>
<dbReference type="GO" id="GO:0006508">
    <property type="term" value="P:proteolysis"/>
    <property type="evidence" value="ECO:0007669"/>
    <property type="project" value="UniProtKB-KW"/>
</dbReference>
<accession>A0A6A6BI73</accession>
<dbReference type="FunFam" id="2.40.70.10:FF:000024">
    <property type="entry name" value="Endothiapepsin"/>
    <property type="match status" value="1"/>
</dbReference>
<dbReference type="RefSeq" id="XP_033399408.1">
    <property type="nucleotide sequence ID" value="XM_033544035.1"/>
</dbReference>
<keyword evidence="12" id="KW-1015">Disulfide bond</keyword>
<evidence type="ECO:0000313" key="16">
    <source>
        <dbReference type="EMBL" id="KAF2143696.1"/>
    </source>
</evidence>
<organism evidence="16 17">
    <name type="scientific">Aplosporella prunicola CBS 121167</name>
    <dbReference type="NCBI Taxonomy" id="1176127"/>
    <lineage>
        <taxon>Eukaryota</taxon>
        <taxon>Fungi</taxon>
        <taxon>Dikarya</taxon>
        <taxon>Ascomycota</taxon>
        <taxon>Pezizomycotina</taxon>
        <taxon>Dothideomycetes</taxon>
        <taxon>Dothideomycetes incertae sedis</taxon>
        <taxon>Botryosphaeriales</taxon>
        <taxon>Aplosporellaceae</taxon>
        <taxon>Aplosporella</taxon>
    </lineage>
</organism>
<keyword evidence="5 14" id="KW-0732">Signal</keyword>
<dbReference type="CDD" id="cd06097">
    <property type="entry name" value="Aspergillopepsin_like"/>
    <property type="match status" value="1"/>
</dbReference>
<evidence type="ECO:0000256" key="8">
    <source>
        <dbReference type="ARBA" id="ARBA00023145"/>
    </source>
</evidence>
<sequence length="411" mass="43812">MHSFYLVLLVALLATAALSAPAPTRATQSLKPRSFKVPRTLNPKIKKRDGSVAMRKAMRKFGFQSSRMRGGAVVAATTKNGTEEGEVKANPEENEALFLSPVKIGGQTLNLDFDTGSSDLWVFSTELSQRSIGKHTAFDPKKSQTFKKMDGASFLISYGDGSGAAGDVGTDTVDIGGATATSQAIELATAVAQSFVEDTNTDGLVGLAFSKINTVEPQKQKTFFDNIMPDLDEPVFTADLTNDTSGTYEFGKIDQSKFKGELTYTKVDSSQGFWQFDSKSFQINGKTIQNPNASPAIADTGTSLLLVDDKVATSYYDQVEGAQNSDLAGGFVYPCSSKLPDIGVAIGDGYTATIPGDQVTFTEVDEAGMMCFGGVQSNQGSDLQIFGDTMFKAQFVVFNGGNQSIGMAPKN</sequence>
<dbReference type="SUPFAM" id="SSF50630">
    <property type="entry name" value="Acid proteases"/>
    <property type="match status" value="1"/>
</dbReference>
<evidence type="ECO:0000256" key="3">
    <source>
        <dbReference type="ARBA" id="ARBA00022525"/>
    </source>
</evidence>
<dbReference type="AlphaFoldDB" id="A0A6A6BI73"/>
<gene>
    <name evidence="16" type="ORF">K452DRAFT_317154</name>
</gene>
<evidence type="ECO:0000256" key="13">
    <source>
        <dbReference type="RuleBase" id="RU000454"/>
    </source>
</evidence>
<evidence type="ECO:0000256" key="11">
    <source>
        <dbReference type="PIRSR" id="PIRSR601461-1"/>
    </source>
</evidence>
<reference evidence="16" key="1">
    <citation type="journal article" date="2020" name="Stud. Mycol.">
        <title>101 Dothideomycetes genomes: a test case for predicting lifestyles and emergence of pathogens.</title>
        <authorList>
            <person name="Haridas S."/>
            <person name="Albert R."/>
            <person name="Binder M."/>
            <person name="Bloem J."/>
            <person name="Labutti K."/>
            <person name="Salamov A."/>
            <person name="Andreopoulos B."/>
            <person name="Baker S."/>
            <person name="Barry K."/>
            <person name="Bills G."/>
            <person name="Bluhm B."/>
            <person name="Cannon C."/>
            <person name="Castanera R."/>
            <person name="Culley D."/>
            <person name="Daum C."/>
            <person name="Ezra D."/>
            <person name="Gonzalez J."/>
            <person name="Henrissat B."/>
            <person name="Kuo A."/>
            <person name="Liang C."/>
            <person name="Lipzen A."/>
            <person name="Lutzoni F."/>
            <person name="Magnuson J."/>
            <person name="Mondo S."/>
            <person name="Nolan M."/>
            <person name="Ohm R."/>
            <person name="Pangilinan J."/>
            <person name="Park H.-J."/>
            <person name="Ramirez L."/>
            <person name="Alfaro M."/>
            <person name="Sun H."/>
            <person name="Tritt A."/>
            <person name="Yoshinaga Y."/>
            <person name="Zwiers L.-H."/>
            <person name="Turgeon B."/>
            <person name="Goodwin S."/>
            <person name="Spatafora J."/>
            <person name="Crous P."/>
            <person name="Grigoriev I."/>
        </authorList>
    </citation>
    <scope>NUCLEOTIDE SEQUENCE</scope>
    <source>
        <strain evidence="16">CBS 121167</strain>
    </source>
</reference>
<feature type="chain" id="PRO_5025673324" description="Peptidase A1 domain-containing protein" evidence="14">
    <location>
        <begin position="20"/>
        <end position="411"/>
    </location>
</feature>
<keyword evidence="9" id="KW-0325">Glycoprotein</keyword>
<keyword evidence="8" id="KW-0865">Zymogen</keyword>
<evidence type="ECO:0000256" key="4">
    <source>
        <dbReference type="ARBA" id="ARBA00022670"/>
    </source>
</evidence>
<evidence type="ECO:0000256" key="14">
    <source>
        <dbReference type="SAM" id="SignalP"/>
    </source>
</evidence>
<dbReference type="InterPro" id="IPR001461">
    <property type="entry name" value="Aspartic_peptidase_A1"/>
</dbReference>
<keyword evidence="4 13" id="KW-0645">Protease</keyword>
<feature type="domain" description="Peptidase A1" evidence="15">
    <location>
        <begin position="98"/>
        <end position="408"/>
    </location>
</feature>
<keyword evidence="7 13" id="KW-0378">Hydrolase</keyword>
<feature type="signal peptide" evidence="14">
    <location>
        <begin position="1"/>
        <end position="19"/>
    </location>
</feature>
<evidence type="ECO:0000256" key="1">
    <source>
        <dbReference type="ARBA" id="ARBA00004613"/>
    </source>
</evidence>
<evidence type="ECO:0000256" key="2">
    <source>
        <dbReference type="ARBA" id="ARBA00007447"/>
    </source>
</evidence>
<dbReference type="Pfam" id="PF00026">
    <property type="entry name" value="Asp"/>
    <property type="match status" value="1"/>
</dbReference>
<dbReference type="GO" id="GO:0004190">
    <property type="term" value="F:aspartic-type endopeptidase activity"/>
    <property type="evidence" value="ECO:0007669"/>
    <property type="project" value="UniProtKB-KW"/>
</dbReference>
<keyword evidence="17" id="KW-1185">Reference proteome</keyword>
<evidence type="ECO:0000256" key="9">
    <source>
        <dbReference type="ARBA" id="ARBA00023180"/>
    </source>
</evidence>
<dbReference type="PRINTS" id="PR00792">
    <property type="entry name" value="PEPSIN"/>
</dbReference>
<comment type="similarity">
    <text evidence="2 13">Belongs to the peptidase A1 family.</text>
</comment>
<evidence type="ECO:0000256" key="12">
    <source>
        <dbReference type="PIRSR" id="PIRSR601461-2"/>
    </source>
</evidence>
<proteinExistence type="inferred from homology"/>
<evidence type="ECO:0000256" key="6">
    <source>
        <dbReference type="ARBA" id="ARBA00022750"/>
    </source>
</evidence>
<evidence type="ECO:0000256" key="5">
    <source>
        <dbReference type="ARBA" id="ARBA00022729"/>
    </source>
</evidence>
<comment type="function">
    <text evidence="10">Secreted aspartic endopeptidase that allows assimilation of proteinaceous substrates. The scissile peptide bond is attacked by a nucleophilic water molecule activated by two aspartic residues in the active site. Shows a broad primary substrate specificity. Favors hydrophobic residues at the P1 and P1' positions.</text>
</comment>
<comment type="subcellular location">
    <subcellularLocation>
        <location evidence="1">Secreted</location>
    </subcellularLocation>
</comment>
<dbReference type="PANTHER" id="PTHR47966">
    <property type="entry name" value="BETA-SITE APP-CLEAVING ENZYME, ISOFORM A-RELATED"/>
    <property type="match status" value="1"/>
</dbReference>
<evidence type="ECO:0000259" key="15">
    <source>
        <dbReference type="PROSITE" id="PS51767"/>
    </source>
</evidence>
<keyword evidence="3" id="KW-0964">Secreted</keyword>
<protein>
    <recommendedName>
        <fullName evidence="15">Peptidase A1 domain-containing protein</fullName>
    </recommendedName>
</protein>
<dbReference type="InterPro" id="IPR033121">
    <property type="entry name" value="PEPTIDASE_A1"/>
</dbReference>
<dbReference type="PANTHER" id="PTHR47966:SF23">
    <property type="entry name" value="ASPARTIC ENDOPEPTIDASE, PUTATIVE (AFU_ORTHOLOGUE AFUA_2G15950)-RELATED"/>
    <property type="match status" value="1"/>
</dbReference>
<dbReference type="InterPro" id="IPR034163">
    <property type="entry name" value="Aspergillopepsin-like_cat_dom"/>
</dbReference>
<evidence type="ECO:0000256" key="10">
    <source>
        <dbReference type="ARBA" id="ARBA00055396"/>
    </source>
</evidence>
<feature type="active site" evidence="11">
    <location>
        <position position="299"/>
    </location>
</feature>
<dbReference type="InterPro" id="IPR021109">
    <property type="entry name" value="Peptidase_aspartic_dom_sf"/>
</dbReference>
<evidence type="ECO:0000313" key="17">
    <source>
        <dbReference type="Proteomes" id="UP000799438"/>
    </source>
</evidence>
<keyword evidence="6 13" id="KW-0064">Aspartyl protease</keyword>
<dbReference type="FunFam" id="2.40.70.10:FF:000026">
    <property type="entry name" value="Endothiapepsin"/>
    <property type="match status" value="1"/>
</dbReference>
<dbReference type="OrthoDB" id="2747330at2759"/>
<dbReference type="EMBL" id="ML995481">
    <property type="protein sequence ID" value="KAF2143696.1"/>
    <property type="molecule type" value="Genomic_DNA"/>
</dbReference>
<dbReference type="GO" id="GO:0005576">
    <property type="term" value="C:extracellular region"/>
    <property type="evidence" value="ECO:0007669"/>
    <property type="project" value="UniProtKB-SubCell"/>
</dbReference>
<feature type="disulfide bond" evidence="12">
    <location>
        <begin position="335"/>
        <end position="371"/>
    </location>
</feature>